<evidence type="ECO:0000313" key="2">
    <source>
        <dbReference type="EnsemblPlants" id="AET2Gv20881700.2"/>
    </source>
</evidence>
<name>A0A453CL51_AEGTS</name>
<dbReference type="Proteomes" id="UP000015105">
    <property type="component" value="Chromosome 2D"/>
</dbReference>
<reference evidence="2" key="5">
    <citation type="journal article" date="2021" name="G3 (Bethesda)">
        <title>Aegilops tauschii genome assembly Aet v5.0 features greater sequence contiguity and improved annotation.</title>
        <authorList>
            <person name="Wang L."/>
            <person name="Zhu T."/>
            <person name="Rodriguez J.C."/>
            <person name="Deal K.R."/>
            <person name="Dubcovsky J."/>
            <person name="McGuire P.E."/>
            <person name="Lux T."/>
            <person name="Spannagl M."/>
            <person name="Mayer K.F.X."/>
            <person name="Baldrich P."/>
            <person name="Meyers B.C."/>
            <person name="Huo N."/>
            <person name="Gu Y.Q."/>
            <person name="Zhou H."/>
            <person name="Devos K.M."/>
            <person name="Bennetzen J.L."/>
            <person name="Unver T."/>
            <person name="Budak H."/>
            <person name="Gulick P.J."/>
            <person name="Galiba G."/>
            <person name="Kalapos B."/>
            <person name="Nelson D.R."/>
            <person name="Li P."/>
            <person name="You F.M."/>
            <person name="Luo M.C."/>
            <person name="Dvorak J."/>
        </authorList>
    </citation>
    <scope>NUCLEOTIDE SEQUENCE [LARGE SCALE GENOMIC DNA]</scope>
    <source>
        <strain evidence="2">cv. AL8/78</strain>
    </source>
</reference>
<feature type="compositionally biased region" description="Polar residues" evidence="1">
    <location>
        <begin position="1"/>
        <end position="23"/>
    </location>
</feature>
<keyword evidence="3" id="KW-1185">Reference proteome</keyword>
<evidence type="ECO:0000313" key="3">
    <source>
        <dbReference type="Proteomes" id="UP000015105"/>
    </source>
</evidence>
<dbReference type="PANTHER" id="PTHR45125:SF43">
    <property type="entry name" value="NO APICAL MERISTEM-ASSOCIATED C-TERMINAL DOMAIN-CONTAINING PROTEIN"/>
    <property type="match status" value="1"/>
</dbReference>
<evidence type="ECO:0000256" key="1">
    <source>
        <dbReference type="SAM" id="MobiDB-lite"/>
    </source>
</evidence>
<feature type="region of interest" description="Disordered" evidence="1">
    <location>
        <begin position="1"/>
        <end position="45"/>
    </location>
</feature>
<accession>A0A453CL51</accession>
<reference evidence="3" key="1">
    <citation type="journal article" date="2014" name="Science">
        <title>Ancient hybridizations among the ancestral genomes of bread wheat.</title>
        <authorList>
            <consortium name="International Wheat Genome Sequencing Consortium,"/>
            <person name="Marcussen T."/>
            <person name="Sandve S.R."/>
            <person name="Heier L."/>
            <person name="Spannagl M."/>
            <person name="Pfeifer M."/>
            <person name="Jakobsen K.S."/>
            <person name="Wulff B.B."/>
            <person name="Steuernagel B."/>
            <person name="Mayer K.F."/>
            <person name="Olsen O.A."/>
        </authorList>
    </citation>
    <scope>NUCLEOTIDE SEQUENCE [LARGE SCALE GENOMIC DNA]</scope>
    <source>
        <strain evidence="3">cv. AL8/78</strain>
    </source>
</reference>
<evidence type="ECO:0008006" key="4">
    <source>
        <dbReference type="Google" id="ProtNLM"/>
    </source>
</evidence>
<reference evidence="3" key="2">
    <citation type="journal article" date="2017" name="Nat. Plants">
        <title>The Aegilops tauschii genome reveals multiple impacts of transposons.</title>
        <authorList>
            <person name="Zhao G."/>
            <person name="Zou C."/>
            <person name="Li K."/>
            <person name="Wang K."/>
            <person name="Li T."/>
            <person name="Gao L."/>
            <person name="Zhang X."/>
            <person name="Wang H."/>
            <person name="Yang Z."/>
            <person name="Liu X."/>
            <person name="Jiang W."/>
            <person name="Mao L."/>
            <person name="Kong X."/>
            <person name="Jiao Y."/>
            <person name="Jia J."/>
        </authorList>
    </citation>
    <scope>NUCLEOTIDE SEQUENCE [LARGE SCALE GENOMIC DNA]</scope>
    <source>
        <strain evidence="3">cv. AL8/78</strain>
    </source>
</reference>
<dbReference type="PANTHER" id="PTHR45125">
    <property type="entry name" value="F21J9.4-RELATED"/>
    <property type="match status" value="1"/>
</dbReference>
<feature type="compositionally biased region" description="Acidic residues" evidence="1">
    <location>
        <begin position="30"/>
        <end position="42"/>
    </location>
</feature>
<sequence>RFNDDTYMSTMGVGSNNSHWSQTNEVHEDDHDENEVDEDGEGIVDAPKGRACNYTIEEDVLLCNTWLTVSMDATVGGDKSRDTYSFRMKEFFDAHNKSGTRRTDRSLRSRWSTINKDCQRWAAAMKSVDTMNP</sequence>
<dbReference type="EnsemblPlants" id="AET2Gv20881700.2">
    <property type="protein sequence ID" value="AET2Gv20881700.2"/>
    <property type="gene ID" value="AET2Gv20881700"/>
</dbReference>
<reference evidence="2" key="3">
    <citation type="journal article" date="2017" name="Nature">
        <title>Genome sequence of the progenitor of the wheat D genome Aegilops tauschii.</title>
        <authorList>
            <person name="Luo M.C."/>
            <person name="Gu Y.Q."/>
            <person name="Puiu D."/>
            <person name="Wang H."/>
            <person name="Twardziok S.O."/>
            <person name="Deal K.R."/>
            <person name="Huo N."/>
            <person name="Zhu T."/>
            <person name="Wang L."/>
            <person name="Wang Y."/>
            <person name="McGuire P.E."/>
            <person name="Liu S."/>
            <person name="Long H."/>
            <person name="Ramasamy R.K."/>
            <person name="Rodriguez J.C."/>
            <person name="Van S.L."/>
            <person name="Yuan L."/>
            <person name="Wang Z."/>
            <person name="Xia Z."/>
            <person name="Xiao L."/>
            <person name="Anderson O.D."/>
            <person name="Ouyang S."/>
            <person name="Liang Y."/>
            <person name="Zimin A.V."/>
            <person name="Pertea G."/>
            <person name="Qi P."/>
            <person name="Bennetzen J.L."/>
            <person name="Dai X."/>
            <person name="Dawson M.W."/>
            <person name="Muller H.G."/>
            <person name="Kugler K."/>
            <person name="Rivarola-Duarte L."/>
            <person name="Spannagl M."/>
            <person name="Mayer K.F.X."/>
            <person name="Lu F.H."/>
            <person name="Bevan M.W."/>
            <person name="Leroy P."/>
            <person name="Li P."/>
            <person name="You F.M."/>
            <person name="Sun Q."/>
            <person name="Liu Z."/>
            <person name="Lyons E."/>
            <person name="Wicker T."/>
            <person name="Salzberg S.L."/>
            <person name="Devos K.M."/>
            <person name="Dvorak J."/>
        </authorList>
    </citation>
    <scope>NUCLEOTIDE SEQUENCE [LARGE SCALE GENOMIC DNA]</scope>
    <source>
        <strain evidence="2">cv. AL8/78</strain>
    </source>
</reference>
<reference evidence="2" key="4">
    <citation type="submission" date="2019-03" db="UniProtKB">
        <authorList>
            <consortium name="EnsemblPlants"/>
        </authorList>
    </citation>
    <scope>IDENTIFICATION</scope>
</reference>
<dbReference type="AlphaFoldDB" id="A0A453CL51"/>
<dbReference type="Gramene" id="AET2Gv20881700.2">
    <property type="protein sequence ID" value="AET2Gv20881700.2"/>
    <property type="gene ID" value="AET2Gv20881700"/>
</dbReference>
<organism evidence="2 3">
    <name type="scientific">Aegilops tauschii subsp. strangulata</name>
    <name type="common">Goatgrass</name>
    <dbReference type="NCBI Taxonomy" id="200361"/>
    <lineage>
        <taxon>Eukaryota</taxon>
        <taxon>Viridiplantae</taxon>
        <taxon>Streptophyta</taxon>
        <taxon>Embryophyta</taxon>
        <taxon>Tracheophyta</taxon>
        <taxon>Spermatophyta</taxon>
        <taxon>Magnoliopsida</taxon>
        <taxon>Liliopsida</taxon>
        <taxon>Poales</taxon>
        <taxon>Poaceae</taxon>
        <taxon>BOP clade</taxon>
        <taxon>Pooideae</taxon>
        <taxon>Triticodae</taxon>
        <taxon>Triticeae</taxon>
        <taxon>Triticinae</taxon>
        <taxon>Aegilops</taxon>
    </lineage>
</organism>
<proteinExistence type="predicted"/>
<protein>
    <recommendedName>
        <fullName evidence="4">Myb/SANT-like domain-containing protein</fullName>
    </recommendedName>
</protein>